<sequence length="998" mass="112832">MWTLRLGAKPFDSYVFRGVSFSSPSSRQLHQSGFASINPLGSTKVKPSADSFPVNSIDTRLRRVKSLSELRQLCLPTSEFPAGAELAGSGITTVGKLYALRVIDSSGIFCQSLGAILVEDVDFAECVTWHLLSSLQHHTSSWEHSCPRSKLLVGLAWYSAKIATSIGTSLYSSSVDPTAHTGSPPPLGVLISPQSPLNSRADARLALIKRCIDVVNGILCRFKKGLTEPNGKDIQQLLMIPCEGILSKMDLNINYDQGSIDSKTLVQELEDARRAAIRSIEELAHQYAQAMNDSELMSVFVSCCTKDVSDSLVTFLAQCLKDRASVGPLDLCLRDCITLFNTSKVYKLPSEILSAVLSQLSSCCFLTFEESLPCMDDFLPTAQDGTSMQGDHCDSSGDQYQHQIMKTSFSDLGRFCKSVYHIHCNNPLLGSIDRTLYNILSSTSFCQRLALRNRYGPRSMNSGVIAISSIIHLLARNGYRGSQSLEKVMSILPSIPWDETVEDDMILLADLSWSLLTLRVEAWRLGSHFDKLFNHLDRMPLKHCVKLLGGLYNSFGPSSSPRYDLDPPTQERVPMDDLLSYTLNDHCEMVTNSDQDNITMSSAAKELTKDRRSQAIYVYMRSLRLIYMRRFEVNIFVVLLHFLLQEVIDVQNLSNYMFYVTSVLGDLSYGDYVKLCRRWLEISMFPGLIIKVEALSQVLWSLQKNRIYHEPLLTRVCDILHEKLWFCSIGQLALMSHTLLTFNMNTPKMLVSLLTRLEYLMDGSVDNQGDIWVVKLVSVLWSIILSDISRLEAHDIVRTLELLNRVDWPLFMRSCRYQDLRKVLQMQMSIDVELKHILGPIHFQDFTNVIPEYVLYAAIKSTRSVNNTVPLSASQDKARRSLISFGSVFKCEYELYNGITVDFVLSRYNEHNDFRPDLVIEIDGPHHYNVICDDCSSPYIQSGTMRLSPNGKTEFRNRIIRKLGYAIESIPWADAHRRAIHQTIGDILRRHHFPVKQK</sequence>
<dbReference type="EMBL" id="BLIY01000007">
    <property type="protein sequence ID" value="GFE53750.1"/>
    <property type="molecule type" value="Genomic_DNA"/>
</dbReference>
<protein>
    <recommendedName>
        <fullName evidence="1">RAP domain-containing protein</fullName>
    </recommendedName>
</protein>
<dbReference type="Pfam" id="PF08373">
    <property type="entry name" value="RAP"/>
    <property type="match status" value="1"/>
</dbReference>
<organism evidence="2 3">
    <name type="scientific">Babesia ovis</name>
    <dbReference type="NCBI Taxonomy" id="5869"/>
    <lineage>
        <taxon>Eukaryota</taxon>
        <taxon>Sar</taxon>
        <taxon>Alveolata</taxon>
        <taxon>Apicomplexa</taxon>
        <taxon>Aconoidasida</taxon>
        <taxon>Piroplasmida</taxon>
        <taxon>Babesiidae</taxon>
        <taxon>Babesia</taxon>
    </lineage>
</organism>
<accession>A0A9W5TA83</accession>
<evidence type="ECO:0000313" key="3">
    <source>
        <dbReference type="Proteomes" id="UP001057455"/>
    </source>
</evidence>
<dbReference type="OrthoDB" id="392568at2759"/>
<evidence type="ECO:0000313" key="2">
    <source>
        <dbReference type="EMBL" id="GFE53750.1"/>
    </source>
</evidence>
<feature type="domain" description="RAP" evidence="1">
    <location>
        <begin position="918"/>
        <end position="990"/>
    </location>
</feature>
<dbReference type="InterPro" id="IPR013584">
    <property type="entry name" value="RAP"/>
</dbReference>
<dbReference type="PROSITE" id="PS51286">
    <property type="entry name" value="RAP"/>
    <property type="match status" value="1"/>
</dbReference>
<comment type="caution">
    <text evidence="2">The sequence shown here is derived from an EMBL/GenBank/DDBJ whole genome shotgun (WGS) entry which is preliminary data.</text>
</comment>
<gene>
    <name evidence="2" type="ORF">BaOVIS_011540</name>
</gene>
<dbReference type="AlphaFoldDB" id="A0A9W5TA83"/>
<evidence type="ECO:0000259" key="1">
    <source>
        <dbReference type="PROSITE" id="PS51286"/>
    </source>
</evidence>
<dbReference type="Proteomes" id="UP001057455">
    <property type="component" value="Unassembled WGS sequence"/>
</dbReference>
<keyword evidence="3" id="KW-1185">Reference proteome</keyword>
<name>A0A9W5TA83_BABOV</name>
<proteinExistence type="predicted"/>
<reference evidence="2" key="1">
    <citation type="submission" date="2019-12" db="EMBL/GenBank/DDBJ databases">
        <title>Genome sequence of Babesia ovis.</title>
        <authorList>
            <person name="Yamagishi J."/>
            <person name="Sevinc F."/>
            <person name="Xuan X."/>
        </authorList>
    </citation>
    <scope>NUCLEOTIDE SEQUENCE</scope>
    <source>
        <strain evidence="2">Selcuk</strain>
    </source>
</reference>